<sequence>MHFLINILVIAFVAADNACTDADKKTIDGKLFTGFLYHCASDALFNPKGIIPKCLKEGCGLTDGCAQCFGQYGQCGLSCALQCLKDPSDPACKTCMDDHGCTAALLKCTGLKERLLPPKGKSDKCS</sequence>
<dbReference type="OMA" id="YHCASDA"/>
<reference evidence="2 3" key="1">
    <citation type="submission" date="2008-07" db="EMBL/GenBank/DDBJ databases">
        <authorList>
            <person name="El-Sayed N."/>
            <person name="Caler E."/>
            <person name="Inman J."/>
            <person name="Amedeo P."/>
            <person name="Hass B."/>
            <person name="Wortman J."/>
        </authorList>
    </citation>
    <scope>NUCLEOTIDE SEQUENCE [LARGE SCALE GENOMIC DNA]</scope>
    <source>
        <strain evidence="3">ATCC 50983 / TXsc</strain>
    </source>
</reference>
<accession>C5KCM3</accession>
<keyword evidence="1" id="KW-0732">Signal</keyword>
<evidence type="ECO:0000313" key="2">
    <source>
        <dbReference type="EMBL" id="EER17622.1"/>
    </source>
</evidence>
<dbReference type="RefSeq" id="XP_002785826.1">
    <property type="nucleotide sequence ID" value="XM_002785780.1"/>
</dbReference>
<name>C5KCM3_PERM5</name>
<dbReference type="EMBL" id="GG671995">
    <property type="protein sequence ID" value="EER17622.1"/>
    <property type="molecule type" value="Genomic_DNA"/>
</dbReference>
<dbReference type="AlphaFoldDB" id="C5KCM3"/>
<evidence type="ECO:0000313" key="3">
    <source>
        <dbReference type="Proteomes" id="UP000007800"/>
    </source>
</evidence>
<feature type="signal peptide" evidence="1">
    <location>
        <begin position="1"/>
        <end position="22"/>
    </location>
</feature>
<proteinExistence type="predicted"/>
<dbReference type="Proteomes" id="UP000007800">
    <property type="component" value="Unassembled WGS sequence"/>
</dbReference>
<dbReference type="InParanoid" id="C5KCM3"/>
<organism evidence="3">
    <name type="scientific">Perkinsus marinus (strain ATCC 50983 / TXsc)</name>
    <dbReference type="NCBI Taxonomy" id="423536"/>
    <lineage>
        <taxon>Eukaryota</taxon>
        <taxon>Sar</taxon>
        <taxon>Alveolata</taxon>
        <taxon>Perkinsozoa</taxon>
        <taxon>Perkinsea</taxon>
        <taxon>Perkinsida</taxon>
        <taxon>Perkinsidae</taxon>
        <taxon>Perkinsus</taxon>
    </lineage>
</organism>
<dbReference type="GeneID" id="9087009"/>
<keyword evidence="3" id="KW-1185">Reference proteome</keyword>
<feature type="chain" id="PRO_5002952628" evidence="1">
    <location>
        <begin position="23"/>
        <end position="126"/>
    </location>
</feature>
<protein>
    <submittedName>
        <fullName evidence="2">Uncharacterized protein</fullName>
    </submittedName>
</protein>
<gene>
    <name evidence="2" type="ORF">Pmar_PMAR023539</name>
</gene>
<evidence type="ECO:0000256" key="1">
    <source>
        <dbReference type="SAM" id="SignalP"/>
    </source>
</evidence>